<feature type="compositionally biased region" description="Basic residues" evidence="1">
    <location>
        <begin position="46"/>
        <end position="59"/>
    </location>
</feature>
<dbReference type="EMBL" id="MNPL01010794">
    <property type="protein sequence ID" value="OQR72931.1"/>
    <property type="molecule type" value="Genomic_DNA"/>
</dbReference>
<organism evidence="3 4">
    <name type="scientific">Tropilaelaps mercedesae</name>
    <dbReference type="NCBI Taxonomy" id="418985"/>
    <lineage>
        <taxon>Eukaryota</taxon>
        <taxon>Metazoa</taxon>
        <taxon>Ecdysozoa</taxon>
        <taxon>Arthropoda</taxon>
        <taxon>Chelicerata</taxon>
        <taxon>Arachnida</taxon>
        <taxon>Acari</taxon>
        <taxon>Parasitiformes</taxon>
        <taxon>Mesostigmata</taxon>
        <taxon>Gamasina</taxon>
        <taxon>Dermanyssoidea</taxon>
        <taxon>Laelapidae</taxon>
        <taxon>Tropilaelaps</taxon>
    </lineage>
</organism>
<keyword evidence="4" id="KW-1185">Reference proteome</keyword>
<dbReference type="Proteomes" id="UP000192247">
    <property type="component" value="Unassembled WGS sequence"/>
</dbReference>
<feature type="non-terminal residue" evidence="3">
    <location>
        <position position="106"/>
    </location>
</feature>
<protein>
    <submittedName>
        <fullName evidence="3">Uncharacterized protein</fullName>
    </submittedName>
</protein>
<dbReference type="AlphaFoldDB" id="A0A1V9XHM7"/>
<accession>A0A1V9XHM7</accession>
<feature type="region of interest" description="Disordered" evidence="1">
    <location>
        <begin position="38"/>
        <end position="106"/>
    </location>
</feature>
<evidence type="ECO:0000256" key="2">
    <source>
        <dbReference type="SAM" id="SignalP"/>
    </source>
</evidence>
<gene>
    <name evidence="3" type="ORF">BIW11_10064</name>
</gene>
<evidence type="ECO:0000256" key="1">
    <source>
        <dbReference type="SAM" id="MobiDB-lite"/>
    </source>
</evidence>
<sequence>MRFVCWLTVFVLVVHAALVQSQLLSKLLNHFLFKSRHSDEDEYPRYPRRQPPPRRHHRRPLDPSDPFKYDPDDEDYHKEHALPRPPRRPSPSHRRTRYTAHKSHEQ</sequence>
<keyword evidence="2" id="KW-0732">Signal</keyword>
<name>A0A1V9XHM7_9ACAR</name>
<reference evidence="3 4" key="1">
    <citation type="journal article" date="2017" name="Gigascience">
        <title>Draft genome of the honey bee ectoparasitic mite, Tropilaelaps mercedesae, is shaped by the parasitic life history.</title>
        <authorList>
            <person name="Dong X."/>
            <person name="Armstrong S.D."/>
            <person name="Xia D."/>
            <person name="Makepeace B.L."/>
            <person name="Darby A.C."/>
            <person name="Kadowaki T."/>
        </authorList>
    </citation>
    <scope>NUCLEOTIDE SEQUENCE [LARGE SCALE GENOMIC DNA]</scope>
    <source>
        <strain evidence="3">Wuxi-XJTLU</strain>
    </source>
</reference>
<feature type="chain" id="PRO_5012890275" evidence="2">
    <location>
        <begin position="17"/>
        <end position="106"/>
    </location>
</feature>
<feature type="signal peptide" evidence="2">
    <location>
        <begin position="1"/>
        <end position="16"/>
    </location>
</feature>
<evidence type="ECO:0000313" key="4">
    <source>
        <dbReference type="Proteomes" id="UP000192247"/>
    </source>
</evidence>
<evidence type="ECO:0000313" key="3">
    <source>
        <dbReference type="EMBL" id="OQR72931.1"/>
    </source>
</evidence>
<comment type="caution">
    <text evidence="3">The sequence shown here is derived from an EMBL/GenBank/DDBJ whole genome shotgun (WGS) entry which is preliminary data.</text>
</comment>
<feature type="compositionally biased region" description="Basic and acidic residues" evidence="1">
    <location>
        <begin position="60"/>
        <end position="82"/>
    </location>
</feature>
<dbReference type="InParanoid" id="A0A1V9XHM7"/>
<proteinExistence type="predicted"/>
<feature type="compositionally biased region" description="Basic residues" evidence="1">
    <location>
        <begin position="85"/>
        <end position="106"/>
    </location>
</feature>